<evidence type="ECO:0000259" key="2">
    <source>
        <dbReference type="Pfam" id="PF00171"/>
    </source>
</evidence>
<reference evidence="3" key="1">
    <citation type="submission" date="2019-11" db="EMBL/GenBank/DDBJ databases">
        <title>Genomic insights into an expanded diversity of filamentous marine cyanobacteria reveals the extraordinary biosynthetic potential of Moorea and Okeania.</title>
        <authorList>
            <person name="Ferreira Leao T."/>
            <person name="Wang M."/>
            <person name="Moss N."/>
            <person name="Da Silva R."/>
            <person name="Sanders J."/>
            <person name="Nurk S."/>
            <person name="Gurevich A."/>
            <person name="Humphrey G."/>
            <person name="Reher R."/>
            <person name="Zhu Q."/>
            <person name="Belda-Ferre P."/>
            <person name="Glukhov E."/>
            <person name="Rex R."/>
            <person name="Dorrestein P.C."/>
            <person name="Knight R."/>
            <person name="Pevzner P."/>
            <person name="Gerwick W.H."/>
            <person name="Gerwick L."/>
        </authorList>
    </citation>
    <scope>NUCLEOTIDE SEQUENCE</scope>
    <source>
        <strain evidence="3">SIO1C4</strain>
    </source>
</reference>
<dbReference type="Gene3D" id="3.40.605.10">
    <property type="entry name" value="Aldehyde Dehydrogenase, Chain A, domain 1"/>
    <property type="match status" value="1"/>
</dbReference>
<accession>A0A6B3NJ20</accession>
<dbReference type="GO" id="GO:0016491">
    <property type="term" value="F:oxidoreductase activity"/>
    <property type="evidence" value="ECO:0007669"/>
    <property type="project" value="UniProtKB-KW"/>
</dbReference>
<dbReference type="InterPro" id="IPR016162">
    <property type="entry name" value="Ald_DH_N"/>
</dbReference>
<dbReference type="Pfam" id="PF00171">
    <property type="entry name" value="Aldedh"/>
    <property type="match status" value="1"/>
</dbReference>
<evidence type="ECO:0000313" key="3">
    <source>
        <dbReference type="EMBL" id="NER31723.1"/>
    </source>
</evidence>
<keyword evidence="1" id="KW-0560">Oxidoreductase</keyword>
<dbReference type="SUPFAM" id="SSF53720">
    <property type="entry name" value="ALDH-like"/>
    <property type="match status" value="1"/>
</dbReference>
<comment type="caution">
    <text evidence="3">The sequence shown here is derived from an EMBL/GenBank/DDBJ whole genome shotgun (WGS) entry which is preliminary data.</text>
</comment>
<organism evidence="3">
    <name type="scientific">Symploca sp. SIO1C4</name>
    <dbReference type="NCBI Taxonomy" id="2607765"/>
    <lineage>
        <taxon>Bacteria</taxon>
        <taxon>Bacillati</taxon>
        <taxon>Cyanobacteriota</taxon>
        <taxon>Cyanophyceae</taxon>
        <taxon>Coleofasciculales</taxon>
        <taxon>Coleofasciculaceae</taxon>
        <taxon>Symploca</taxon>
    </lineage>
</organism>
<dbReference type="InterPro" id="IPR015590">
    <property type="entry name" value="Aldehyde_DH_dom"/>
</dbReference>
<evidence type="ECO:0000256" key="1">
    <source>
        <dbReference type="ARBA" id="ARBA00023002"/>
    </source>
</evidence>
<name>A0A6B3NJ20_9CYAN</name>
<protein>
    <submittedName>
        <fullName evidence="3">Aldehyde dehydrogenase family protein</fullName>
    </submittedName>
</protein>
<feature type="non-terminal residue" evidence="3">
    <location>
        <position position="38"/>
    </location>
</feature>
<dbReference type="AlphaFoldDB" id="A0A6B3NJ20"/>
<proteinExistence type="predicted"/>
<feature type="domain" description="Aldehyde dehydrogenase" evidence="2">
    <location>
        <begin position="3"/>
        <end position="38"/>
    </location>
</feature>
<dbReference type="InterPro" id="IPR016161">
    <property type="entry name" value="Ald_DH/histidinol_DH"/>
</dbReference>
<gene>
    <name evidence="3" type="ORF">F6J89_29950</name>
</gene>
<dbReference type="EMBL" id="JAAHFQ010000915">
    <property type="protein sequence ID" value="NER31723.1"/>
    <property type="molecule type" value="Genomic_DNA"/>
</dbReference>
<sequence length="38" mass="3906">MPVLFAELCRDVGLPAGVVNIVTGDGKTGELITGHPDI</sequence>